<evidence type="ECO:0000256" key="1">
    <source>
        <dbReference type="ARBA" id="ARBA00004613"/>
    </source>
</evidence>
<gene>
    <name evidence="8" type="ORF">TVAG_473630</name>
</gene>
<dbReference type="InterPro" id="IPR011001">
    <property type="entry name" value="Saposin-like"/>
</dbReference>
<feature type="domain" description="Saposin B-type" evidence="7">
    <location>
        <begin position="286"/>
        <end position="367"/>
    </location>
</feature>
<evidence type="ECO:0000256" key="6">
    <source>
        <dbReference type="ARBA" id="ARBA00023180"/>
    </source>
</evidence>
<sequence length="374" mass="41448">MFALLFAASVSRMARRPAIIQESMSNGFSCDICTILVDKIEDLLKDQKTEQEIADELSQYCSILGTKYQSNCVKLVQQYLPLIMIYLEKGIEHAQICTKLGYCDSMIQARNVQVTACDMCTKVVGTIEELLKNSYAEAEIAAYIAQLCDTIPFPVSTLCQVIVEKYIPIIIKWLESGMEHADICTKLGFCSTQGVTVVNGGGCDMCTKVVGTIEELLKNSYAEAEIAAYIAQLCDTIPFPVSTLCQVIVEKYIPIIIKWLESGMEHADICTKLGFCSKSIVAKPDNGLTCDVCKKIIAQVKRCLDDQKVESEIREYLDSLCETLPVPYSTLCKSVVDDHLVEIIKCIEAGMDHLQICAKLGYCATKSKARRPTI</sequence>
<evidence type="ECO:0000313" key="9">
    <source>
        <dbReference type="Proteomes" id="UP000001542"/>
    </source>
</evidence>
<dbReference type="Proteomes" id="UP000001542">
    <property type="component" value="Unassembled WGS sequence"/>
</dbReference>
<dbReference type="PRINTS" id="PR01797">
    <property type="entry name" value="SAPOSIN"/>
</dbReference>
<dbReference type="Gene3D" id="1.10.225.10">
    <property type="entry name" value="Saposin-like"/>
    <property type="match status" value="4"/>
</dbReference>
<dbReference type="STRING" id="5722.A2FN23"/>
<dbReference type="PANTHER" id="PTHR11480:SF3">
    <property type="entry name" value="BCDNA.GH08312"/>
    <property type="match status" value="1"/>
</dbReference>
<protein>
    <submittedName>
        <fullName evidence="8">Saposin-like type B, region 1 family protein</fullName>
    </submittedName>
</protein>
<dbReference type="VEuPathDB" id="TrichDB:TVAGG3_0189020"/>
<keyword evidence="4" id="KW-0677">Repeat</keyword>
<dbReference type="GO" id="GO:0016020">
    <property type="term" value="C:membrane"/>
    <property type="evidence" value="ECO:0007669"/>
    <property type="project" value="GOC"/>
</dbReference>
<dbReference type="EMBL" id="DS113897">
    <property type="protein sequence ID" value="EAX93694.1"/>
    <property type="molecule type" value="Genomic_DNA"/>
</dbReference>
<dbReference type="AlphaFoldDB" id="A2FN23"/>
<dbReference type="Pfam" id="PF05184">
    <property type="entry name" value="SapB_1"/>
    <property type="match status" value="4"/>
</dbReference>
<reference evidence="8" key="1">
    <citation type="submission" date="2006-10" db="EMBL/GenBank/DDBJ databases">
        <authorList>
            <person name="Amadeo P."/>
            <person name="Zhao Q."/>
            <person name="Wortman J."/>
            <person name="Fraser-Liggett C."/>
            <person name="Carlton J."/>
        </authorList>
    </citation>
    <scope>NUCLEOTIDE SEQUENCE</scope>
    <source>
        <strain evidence="8">G3</strain>
    </source>
</reference>
<dbReference type="Pfam" id="PF03489">
    <property type="entry name" value="SapB_2"/>
    <property type="match status" value="3"/>
</dbReference>
<reference evidence="8" key="2">
    <citation type="journal article" date="2007" name="Science">
        <title>Draft genome sequence of the sexually transmitted pathogen Trichomonas vaginalis.</title>
        <authorList>
            <person name="Carlton J.M."/>
            <person name="Hirt R.P."/>
            <person name="Silva J.C."/>
            <person name="Delcher A.L."/>
            <person name="Schatz M."/>
            <person name="Zhao Q."/>
            <person name="Wortman J.R."/>
            <person name="Bidwell S.L."/>
            <person name="Alsmark U.C.M."/>
            <person name="Besteiro S."/>
            <person name="Sicheritz-Ponten T."/>
            <person name="Noel C.J."/>
            <person name="Dacks J.B."/>
            <person name="Foster P.G."/>
            <person name="Simillion C."/>
            <person name="Van de Peer Y."/>
            <person name="Miranda-Saavedra D."/>
            <person name="Barton G.J."/>
            <person name="Westrop G.D."/>
            <person name="Mueller S."/>
            <person name="Dessi D."/>
            <person name="Fiori P.L."/>
            <person name="Ren Q."/>
            <person name="Paulsen I."/>
            <person name="Zhang H."/>
            <person name="Bastida-Corcuera F.D."/>
            <person name="Simoes-Barbosa A."/>
            <person name="Brown M.T."/>
            <person name="Hayes R.D."/>
            <person name="Mukherjee M."/>
            <person name="Okumura C.Y."/>
            <person name="Schneider R."/>
            <person name="Smith A.J."/>
            <person name="Vanacova S."/>
            <person name="Villalvazo M."/>
            <person name="Haas B.J."/>
            <person name="Pertea M."/>
            <person name="Feldblyum T.V."/>
            <person name="Utterback T.R."/>
            <person name="Shu C.L."/>
            <person name="Osoegawa K."/>
            <person name="de Jong P.J."/>
            <person name="Hrdy I."/>
            <person name="Horvathova L."/>
            <person name="Zubacova Z."/>
            <person name="Dolezal P."/>
            <person name="Malik S.B."/>
            <person name="Logsdon J.M. Jr."/>
            <person name="Henze K."/>
            <person name="Gupta A."/>
            <person name="Wang C.C."/>
            <person name="Dunne R.L."/>
            <person name="Upcroft J.A."/>
            <person name="Upcroft P."/>
            <person name="White O."/>
            <person name="Salzberg S.L."/>
            <person name="Tang P."/>
            <person name="Chiu C.-H."/>
            <person name="Lee Y.-S."/>
            <person name="Embley T.M."/>
            <person name="Coombs G.H."/>
            <person name="Mottram J.C."/>
            <person name="Tachezy J."/>
            <person name="Fraser-Liggett C.M."/>
            <person name="Johnson P.J."/>
        </authorList>
    </citation>
    <scope>NUCLEOTIDE SEQUENCE [LARGE SCALE GENOMIC DNA]</scope>
    <source>
        <strain evidence="8">G3</strain>
    </source>
</reference>
<dbReference type="GO" id="GO:0005764">
    <property type="term" value="C:lysosome"/>
    <property type="evidence" value="ECO:0007669"/>
    <property type="project" value="InterPro"/>
</dbReference>
<evidence type="ECO:0000259" key="7">
    <source>
        <dbReference type="PROSITE" id="PS50015"/>
    </source>
</evidence>
<keyword evidence="3" id="KW-0732">Signal</keyword>
<dbReference type="SMART" id="SM00741">
    <property type="entry name" value="SapB"/>
    <property type="match status" value="4"/>
</dbReference>
<dbReference type="VEuPathDB" id="TrichDB:TVAG_473630"/>
<evidence type="ECO:0000256" key="5">
    <source>
        <dbReference type="ARBA" id="ARBA00023157"/>
    </source>
</evidence>
<keyword evidence="9" id="KW-1185">Reference proteome</keyword>
<dbReference type="SUPFAM" id="SSF47862">
    <property type="entry name" value="Saposin"/>
    <property type="match status" value="4"/>
</dbReference>
<comment type="subcellular location">
    <subcellularLocation>
        <location evidence="1">Secreted</location>
    </subcellularLocation>
</comment>
<name>A2FN23_TRIV3</name>
<dbReference type="PROSITE" id="PS50015">
    <property type="entry name" value="SAP_B"/>
    <property type="match status" value="4"/>
</dbReference>
<dbReference type="InterPro" id="IPR008139">
    <property type="entry name" value="SaposinB_dom"/>
</dbReference>
<dbReference type="SMR" id="A2FN23"/>
<dbReference type="KEGG" id="tva:4751423"/>
<evidence type="ECO:0000256" key="4">
    <source>
        <dbReference type="ARBA" id="ARBA00022737"/>
    </source>
</evidence>
<dbReference type="InterPro" id="IPR008138">
    <property type="entry name" value="SapB_2"/>
</dbReference>
<keyword evidence="5" id="KW-1015">Disulfide bond</keyword>
<dbReference type="InterPro" id="IPR007856">
    <property type="entry name" value="SapB_1"/>
</dbReference>
<keyword evidence="6" id="KW-0325">Glycoprotein</keyword>
<dbReference type="InParanoid" id="A2FN23"/>
<dbReference type="OMA" id="MEHADIC"/>
<dbReference type="InterPro" id="IPR008373">
    <property type="entry name" value="Saposin"/>
</dbReference>
<proteinExistence type="predicted"/>
<evidence type="ECO:0000256" key="3">
    <source>
        <dbReference type="ARBA" id="ARBA00022729"/>
    </source>
</evidence>
<evidence type="ECO:0000313" key="8">
    <source>
        <dbReference type="EMBL" id="EAX93694.1"/>
    </source>
</evidence>
<feature type="domain" description="Saposin B-type" evidence="7">
    <location>
        <begin position="113"/>
        <end position="194"/>
    </location>
</feature>
<feature type="domain" description="Saposin B-type" evidence="7">
    <location>
        <begin position="199"/>
        <end position="280"/>
    </location>
</feature>
<evidence type="ECO:0000256" key="2">
    <source>
        <dbReference type="ARBA" id="ARBA00022525"/>
    </source>
</evidence>
<dbReference type="GO" id="GO:0006665">
    <property type="term" value="P:sphingolipid metabolic process"/>
    <property type="evidence" value="ECO:0007669"/>
    <property type="project" value="InterPro"/>
</dbReference>
<accession>A2FN23</accession>
<dbReference type="PANTHER" id="PTHR11480">
    <property type="entry name" value="SAPOSIN-RELATED"/>
    <property type="match status" value="1"/>
</dbReference>
<keyword evidence="2" id="KW-0964">Secreted</keyword>
<feature type="domain" description="Saposin B-type" evidence="7">
    <location>
        <begin position="26"/>
        <end position="107"/>
    </location>
</feature>
<organism evidence="8 9">
    <name type="scientific">Trichomonas vaginalis (strain ATCC PRA-98 / G3)</name>
    <dbReference type="NCBI Taxonomy" id="412133"/>
    <lineage>
        <taxon>Eukaryota</taxon>
        <taxon>Metamonada</taxon>
        <taxon>Parabasalia</taxon>
        <taxon>Trichomonadida</taxon>
        <taxon>Trichomonadidae</taxon>
        <taxon>Trichomonas</taxon>
    </lineage>
</organism>
<dbReference type="RefSeq" id="XP_001306624.1">
    <property type="nucleotide sequence ID" value="XM_001306623.1"/>
</dbReference>
<dbReference type="OrthoDB" id="69496at2759"/>
<dbReference type="eggNOG" id="KOG1340">
    <property type="taxonomic scope" value="Eukaryota"/>
</dbReference>
<dbReference type="GO" id="GO:0005615">
    <property type="term" value="C:extracellular space"/>
    <property type="evidence" value="ECO:0000318"/>
    <property type="project" value="GO_Central"/>
</dbReference>
<dbReference type="FunFam" id="1.10.225.10:FF:000002">
    <property type="entry name" value="prosaposin isoform X2"/>
    <property type="match status" value="3"/>
</dbReference>
<dbReference type="InterPro" id="IPR051428">
    <property type="entry name" value="Sphingo_Act-Surfact_Prot"/>
</dbReference>